<dbReference type="InterPro" id="IPR052173">
    <property type="entry name" value="Beta-lactam_resp_regulator"/>
</dbReference>
<accession>A0A4Y5Z2Z6</accession>
<dbReference type="RefSeq" id="WP_139982097.1">
    <property type="nucleotide sequence ID" value="NZ_CP041046.1"/>
</dbReference>
<dbReference type="KEGG" id="lpy:FIV34_09760"/>
<reference evidence="3 4" key="1">
    <citation type="submission" date="2019-06" db="EMBL/GenBank/DDBJ databases">
        <title>A complete genome sequence for Luteibacter pinisoli MAH-14.</title>
        <authorList>
            <person name="Baltrus D.A."/>
        </authorList>
    </citation>
    <scope>NUCLEOTIDE SEQUENCE [LARGE SCALE GENOMIC DNA]</scope>
    <source>
        <strain evidence="3 4">MAH-14</strain>
    </source>
</reference>
<evidence type="ECO:0000313" key="4">
    <source>
        <dbReference type="Proteomes" id="UP000316093"/>
    </source>
</evidence>
<dbReference type="OrthoDB" id="5956872at2"/>
<dbReference type="AlphaFoldDB" id="A0A4Y5Z2Z6"/>
<gene>
    <name evidence="3" type="ORF">FIV34_09760</name>
</gene>
<dbReference type="InterPro" id="IPR008756">
    <property type="entry name" value="Peptidase_M56"/>
</dbReference>
<dbReference type="PANTHER" id="PTHR34978">
    <property type="entry name" value="POSSIBLE SENSOR-TRANSDUCER PROTEIN BLAR"/>
    <property type="match status" value="1"/>
</dbReference>
<name>A0A4Y5Z2Z6_9GAMM</name>
<dbReference type="Pfam" id="PF05569">
    <property type="entry name" value="Peptidase_M56"/>
    <property type="match status" value="1"/>
</dbReference>
<evidence type="ECO:0000313" key="3">
    <source>
        <dbReference type="EMBL" id="QDE39467.1"/>
    </source>
</evidence>
<keyword evidence="4" id="KW-1185">Reference proteome</keyword>
<organism evidence="3 4">
    <name type="scientific">Luteibacter pinisoli</name>
    <dbReference type="NCBI Taxonomy" id="2589080"/>
    <lineage>
        <taxon>Bacteria</taxon>
        <taxon>Pseudomonadati</taxon>
        <taxon>Pseudomonadota</taxon>
        <taxon>Gammaproteobacteria</taxon>
        <taxon>Lysobacterales</taxon>
        <taxon>Rhodanobacteraceae</taxon>
        <taxon>Luteibacter</taxon>
    </lineage>
</organism>
<keyword evidence="1" id="KW-0472">Membrane</keyword>
<dbReference type="PANTHER" id="PTHR34978:SF3">
    <property type="entry name" value="SLR0241 PROTEIN"/>
    <property type="match status" value="1"/>
</dbReference>
<evidence type="ECO:0000256" key="1">
    <source>
        <dbReference type="SAM" id="Phobius"/>
    </source>
</evidence>
<feature type="transmembrane region" description="Helical" evidence="1">
    <location>
        <begin position="84"/>
        <end position="108"/>
    </location>
</feature>
<sequence>MSAIGFVLACLAAVAIGTGGAYAIDRLDGGWSPRVRHALASAAFWVTAGLPAILPLLTHPWRPASAVYPLANGWLPEVVPAQTWLLRAATVSSALLGLCAFAGAVVFGHRFLGSLRTSRLLRGAGAQVGLPMLIGYVRPRVVMPRATVLAFDPPVVRAIRRHELAHARRLDNWRLLAEHAAMAIMPWCWPLRRLHALILAAREELCDLQALRGADDVTRAGYAEAVLASLRHASRVGAMVPTVSTMAGPAGAARRRLLAILGGEGGPERPGFLARASAAAALGLACVAICVAGVGTGQCEALAGMRGTVLHFESRPGQGRDVFHVTAMGVRDGDVEQALHGDLHVTFHRETSGEWRVASLPLVAAH</sequence>
<evidence type="ECO:0000259" key="2">
    <source>
        <dbReference type="Pfam" id="PF05569"/>
    </source>
</evidence>
<proteinExistence type="predicted"/>
<dbReference type="Proteomes" id="UP000316093">
    <property type="component" value="Chromosome"/>
</dbReference>
<keyword evidence="1" id="KW-0812">Transmembrane</keyword>
<keyword evidence="1" id="KW-1133">Transmembrane helix</keyword>
<dbReference type="EMBL" id="CP041046">
    <property type="protein sequence ID" value="QDE39467.1"/>
    <property type="molecule type" value="Genomic_DNA"/>
</dbReference>
<protein>
    <recommendedName>
        <fullName evidence="2">Peptidase M56 domain-containing protein</fullName>
    </recommendedName>
</protein>
<feature type="domain" description="Peptidase M56" evidence="2">
    <location>
        <begin position="126"/>
        <end position="258"/>
    </location>
</feature>